<dbReference type="AlphaFoldDB" id="A0A1U9KSL7"/>
<evidence type="ECO:0000313" key="2">
    <source>
        <dbReference type="Proteomes" id="UP000188604"/>
    </source>
</evidence>
<proteinExistence type="predicted"/>
<dbReference type="RefSeq" id="WP_077807882.1">
    <property type="nucleotide sequence ID" value="NZ_BJXS01000001.1"/>
</dbReference>
<evidence type="ECO:0000313" key="1">
    <source>
        <dbReference type="EMBL" id="AQS88834.1"/>
    </source>
</evidence>
<dbReference type="EMBL" id="CP014691">
    <property type="protein sequence ID" value="AQS88834.1"/>
    <property type="molecule type" value="Genomic_DNA"/>
</dbReference>
<gene>
    <name evidence="1" type="ORF">A0U93_13895</name>
</gene>
<keyword evidence="2" id="KW-1185">Reference proteome</keyword>
<accession>A0A1U9KSL7</accession>
<dbReference type="Proteomes" id="UP000188604">
    <property type="component" value="Chromosome"/>
</dbReference>
<sequence>MAMEDTHLCTNGQYYSLWAMAFQDFMDHRNEQIGNSPSPKLPITFQSFYERPQDQQQLPGATTWIRRCRGVVHTQDGQAFQGSFVIAETHERGSNSRFRSMAWEDDTAVAPYGQ</sequence>
<reference evidence="1 2" key="1">
    <citation type="submission" date="2016-03" db="EMBL/GenBank/DDBJ databases">
        <title>Acetic acid bacteria sequencing.</title>
        <authorList>
            <person name="Brandt J."/>
            <person name="Jakob F."/>
            <person name="Vogel R.F."/>
        </authorList>
    </citation>
    <scope>NUCLEOTIDE SEQUENCE [LARGE SCALE GENOMIC DNA]</scope>
    <source>
        <strain evidence="1 2">NBRC 101099</strain>
    </source>
</reference>
<organism evidence="1 2">
    <name type="scientific">Neoasaia chiangmaiensis</name>
    <dbReference type="NCBI Taxonomy" id="320497"/>
    <lineage>
        <taxon>Bacteria</taxon>
        <taxon>Pseudomonadati</taxon>
        <taxon>Pseudomonadota</taxon>
        <taxon>Alphaproteobacteria</taxon>
        <taxon>Acetobacterales</taxon>
        <taxon>Acetobacteraceae</taxon>
        <taxon>Neoasaia</taxon>
    </lineage>
</organism>
<dbReference type="KEGG" id="nch:A0U93_13895"/>
<name>A0A1U9KSL7_9PROT</name>
<protein>
    <submittedName>
        <fullName evidence="1">Uncharacterized protein</fullName>
    </submittedName>
</protein>